<name>A0A5J4PUE2_9EUKA</name>
<evidence type="ECO:0000313" key="1">
    <source>
        <dbReference type="EMBL" id="KAA6313256.1"/>
    </source>
</evidence>
<sequence>MELDLGHPFPVDEIKEIIHEVLRAVFQPTMEYRNENRWLGFSSSGRYFEAPVDLIITFEAKKPLVDAF</sequence>
<evidence type="ECO:0000313" key="2">
    <source>
        <dbReference type="Proteomes" id="UP000324800"/>
    </source>
</evidence>
<accession>A0A5J4PUE2</accession>
<dbReference type="Proteomes" id="UP000324800">
    <property type="component" value="Unassembled WGS sequence"/>
</dbReference>
<organism evidence="1 2">
    <name type="scientific">Streblomastix strix</name>
    <dbReference type="NCBI Taxonomy" id="222440"/>
    <lineage>
        <taxon>Eukaryota</taxon>
        <taxon>Metamonada</taxon>
        <taxon>Preaxostyla</taxon>
        <taxon>Oxymonadida</taxon>
        <taxon>Streblomastigidae</taxon>
        <taxon>Streblomastix</taxon>
    </lineage>
</organism>
<dbReference type="EMBL" id="SNRW01048395">
    <property type="protein sequence ID" value="KAA6313256.1"/>
    <property type="molecule type" value="Genomic_DNA"/>
</dbReference>
<reference evidence="1 2" key="1">
    <citation type="submission" date="2019-03" db="EMBL/GenBank/DDBJ databases">
        <title>Single cell metagenomics reveals metabolic interactions within the superorganism composed of flagellate Streblomastix strix and complex community of Bacteroidetes bacteria on its surface.</title>
        <authorList>
            <person name="Treitli S.C."/>
            <person name="Kolisko M."/>
            <person name="Husnik F."/>
            <person name="Keeling P."/>
            <person name="Hampl V."/>
        </authorList>
    </citation>
    <scope>NUCLEOTIDE SEQUENCE [LARGE SCALE GENOMIC DNA]</scope>
    <source>
        <strain evidence="1">ST1C</strain>
    </source>
</reference>
<protein>
    <submittedName>
        <fullName evidence="1">Uncharacterized protein</fullName>
    </submittedName>
</protein>
<gene>
    <name evidence="1" type="ORF">EZS28_055785</name>
</gene>
<dbReference type="AlphaFoldDB" id="A0A5J4PUE2"/>
<proteinExistence type="predicted"/>
<feature type="non-terminal residue" evidence="1">
    <location>
        <position position="68"/>
    </location>
</feature>
<comment type="caution">
    <text evidence="1">The sequence shown here is derived from an EMBL/GenBank/DDBJ whole genome shotgun (WGS) entry which is preliminary data.</text>
</comment>